<protein>
    <recommendedName>
        <fullName evidence="1">lysozyme</fullName>
        <ecNumber evidence="1">3.2.1.17</ecNumber>
    </recommendedName>
</protein>
<feature type="region of interest" description="Disordered" evidence="4">
    <location>
        <begin position="116"/>
        <end position="424"/>
    </location>
</feature>
<feature type="compositionally biased region" description="Low complexity" evidence="4">
    <location>
        <begin position="279"/>
        <end position="306"/>
    </location>
</feature>
<dbReference type="PROSITE" id="PS00128">
    <property type="entry name" value="GLYCOSYL_HYDROL_F22_1"/>
    <property type="match status" value="2"/>
</dbReference>
<feature type="compositionally biased region" description="Polar residues" evidence="4">
    <location>
        <begin position="191"/>
        <end position="200"/>
    </location>
</feature>
<evidence type="ECO:0000256" key="1">
    <source>
        <dbReference type="ARBA" id="ARBA00012732"/>
    </source>
</evidence>
<gene>
    <name evidence="7" type="ORF">FQA47_001297</name>
</gene>
<dbReference type="PROSITE" id="PS51348">
    <property type="entry name" value="GLYCOSYL_HYDROL_F22_2"/>
    <property type="match status" value="1"/>
</dbReference>
<reference evidence="7" key="1">
    <citation type="journal article" name="BMC Genomics">
        <title>Long-read sequencing and de novo genome assembly of marine medaka (Oryzias melastigma).</title>
        <authorList>
            <person name="Liang P."/>
            <person name="Saqib H.S.A."/>
            <person name="Ni X."/>
            <person name="Shen Y."/>
        </authorList>
    </citation>
    <scope>NUCLEOTIDE SEQUENCE</scope>
    <source>
        <strain evidence="7">Bigg-433</strain>
    </source>
</reference>
<sequence length="699" mass="75308">MKLGLLLALAVAAFVPHLSESRIISRCELKQKLQQALTVTKANGKNYDQIIALVSCEVERRSHLDSSLVMGNAERPPLPVTPTAQVAAGNETVAGAGTSSTTSAAAVSTGVALNSTAGGLRRKREARFEGKRNGKWSRNDDEEGKDDNSDDDSDSSNDESTDEDEENSEDSEDNSSEDEENNEESDETSVGHGSQENVTQAAMIPTVATDTTGMSNSTAGSLRRKRDAPSRKEHKKKGKKDNKKENDSSEENHAGKHSQESSSTSGEGHEKVTGGGIRSSTSKPTTSAASFSATGTAAVSGSTSAGLRKKREARFRRSPDRRDGKEERSEEEESKEEKGGKGGKQNHKPSEGGSHQQGTVKPTLSAASVHATASAFASPSAAIPTGTPGALRRRRRASSMEKNKDDDKGDKSKESKEASEEEHSNGSVSFYGLFQLSSSLCDLGNNGSKNECGKKCSAFIDGDITDDVECFVDSGYWRDYKGFRGSSESQLMFGVSMRVLVVFALGVLGFSLAEGRVVTKCELRQRLFQVIATLPQSAQQSGLKADDIVAKIVCHAEQGSNFTTSLVTEVREGEDNGGQHGAMSSTEPPHARKQRQSNHGQSSGEDDDVWALYGLFQLSSPQFCSSGENASPNICQTSCNNFIDDDITDDINCVLKILTDLLENGFRSEHWKELKKMIKVMFQEKCRAVQAKDYFAACQ</sequence>
<keyword evidence="2" id="KW-0929">Antimicrobial</keyword>
<dbReference type="AlphaFoldDB" id="A0A834CB75"/>
<evidence type="ECO:0000256" key="2">
    <source>
        <dbReference type="ARBA" id="ARBA00022638"/>
    </source>
</evidence>
<keyword evidence="2" id="KW-0081">Bacteriolytic enzyme</keyword>
<feature type="region of interest" description="Disordered" evidence="4">
    <location>
        <begin position="573"/>
        <end position="604"/>
    </location>
</feature>
<dbReference type="SMART" id="SM00263">
    <property type="entry name" value="LYZ1"/>
    <property type="match status" value="1"/>
</dbReference>
<feature type="compositionally biased region" description="Low complexity" evidence="4">
    <location>
        <begin position="365"/>
        <end position="382"/>
    </location>
</feature>
<keyword evidence="5" id="KW-0732">Signal</keyword>
<dbReference type="GO" id="GO:0042742">
    <property type="term" value="P:defense response to bacterium"/>
    <property type="evidence" value="ECO:0007669"/>
    <property type="project" value="UniProtKB-KW"/>
</dbReference>
<feature type="compositionally biased region" description="Basic and acidic residues" evidence="4">
    <location>
        <begin position="315"/>
        <end position="328"/>
    </location>
</feature>
<feature type="compositionally biased region" description="Polar residues" evidence="4">
    <location>
        <begin position="353"/>
        <end position="362"/>
    </location>
</feature>
<evidence type="ECO:0000256" key="5">
    <source>
        <dbReference type="SAM" id="SignalP"/>
    </source>
</evidence>
<evidence type="ECO:0000313" key="7">
    <source>
        <dbReference type="EMBL" id="KAF6724554.1"/>
    </source>
</evidence>
<evidence type="ECO:0000259" key="6">
    <source>
        <dbReference type="PROSITE" id="PS00128"/>
    </source>
</evidence>
<dbReference type="EMBL" id="WKFB01000388">
    <property type="protein sequence ID" value="KAF6724554.1"/>
    <property type="molecule type" value="Genomic_DNA"/>
</dbReference>
<feature type="domain" description="Glycosyl hydrolases family 22 (GH22)" evidence="6">
    <location>
        <begin position="635"/>
        <end position="653"/>
    </location>
</feature>
<evidence type="ECO:0000256" key="3">
    <source>
        <dbReference type="ARBA" id="ARBA00023157"/>
    </source>
</evidence>
<dbReference type="Proteomes" id="UP000646548">
    <property type="component" value="Unassembled WGS sequence"/>
</dbReference>
<feature type="domain" description="Glycosyl hydrolases family 22 (GH22)" evidence="6">
    <location>
        <begin position="452"/>
        <end position="470"/>
    </location>
</feature>
<proteinExistence type="predicted"/>
<comment type="caution">
    <text evidence="7">The sequence shown here is derived from an EMBL/GenBank/DDBJ whole genome shotgun (WGS) entry which is preliminary data.</text>
</comment>
<feature type="chain" id="PRO_5032447895" description="lysozyme" evidence="5">
    <location>
        <begin position="22"/>
        <end position="699"/>
    </location>
</feature>
<name>A0A834CB75_ORYME</name>
<feature type="compositionally biased region" description="Polar residues" evidence="4">
    <location>
        <begin position="208"/>
        <end position="220"/>
    </location>
</feature>
<keyword evidence="3" id="KW-1015">Disulfide bond</keyword>
<dbReference type="PANTHER" id="PTHR11407">
    <property type="entry name" value="LYSOZYME C"/>
    <property type="match status" value="1"/>
</dbReference>
<dbReference type="GO" id="GO:0003796">
    <property type="term" value="F:lysozyme activity"/>
    <property type="evidence" value="ECO:0007669"/>
    <property type="project" value="UniProtKB-EC"/>
</dbReference>
<organism evidence="7 8">
    <name type="scientific">Oryzias melastigma</name>
    <name type="common">Marine medaka</name>
    <dbReference type="NCBI Taxonomy" id="30732"/>
    <lineage>
        <taxon>Eukaryota</taxon>
        <taxon>Metazoa</taxon>
        <taxon>Chordata</taxon>
        <taxon>Craniata</taxon>
        <taxon>Vertebrata</taxon>
        <taxon>Euteleostomi</taxon>
        <taxon>Actinopterygii</taxon>
        <taxon>Neopterygii</taxon>
        <taxon>Teleostei</taxon>
        <taxon>Neoteleostei</taxon>
        <taxon>Acanthomorphata</taxon>
        <taxon>Ovalentaria</taxon>
        <taxon>Atherinomorphae</taxon>
        <taxon>Beloniformes</taxon>
        <taxon>Adrianichthyidae</taxon>
        <taxon>Oryziinae</taxon>
        <taxon>Oryzias</taxon>
    </lineage>
</organism>
<feature type="compositionally biased region" description="Acidic residues" evidence="4">
    <location>
        <begin position="140"/>
        <end position="187"/>
    </location>
</feature>
<dbReference type="EC" id="3.2.1.17" evidence="1"/>
<feature type="compositionally biased region" description="Basic and acidic residues" evidence="4">
    <location>
        <begin position="398"/>
        <end position="424"/>
    </location>
</feature>
<feature type="compositionally biased region" description="Basic residues" evidence="4">
    <location>
        <begin position="222"/>
        <end position="241"/>
    </location>
</feature>
<feature type="signal peptide" evidence="5">
    <location>
        <begin position="1"/>
        <end position="21"/>
    </location>
</feature>
<evidence type="ECO:0000256" key="4">
    <source>
        <dbReference type="SAM" id="MobiDB-lite"/>
    </source>
</evidence>
<dbReference type="PANTHER" id="PTHR11407:SF63">
    <property type="entry name" value="LYSOZYME C"/>
    <property type="match status" value="1"/>
</dbReference>
<feature type="compositionally biased region" description="Basic and acidic residues" evidence="4">
    <location>
        <begin position="242"/>
        <end position="259"/>
    </location>
</feature>
<dbReference type="SUPFAM" id="SSF53955">
    <property type="entry name" value="Lysozyme-like"/>
    <property type="match status" value="2"/>
</dbReference>
<dbReference type="InterPro" id="IPR023346">
    <property type="entry name" value="Lysozyme-like_dom_sf"/>
</dbReference>
<dbReference type="Gene3D" id="1.10.530.10">
    <property type="match status" value="2"/>
</dbReference>
<dbReference type="GO" id="GO:0031640">
    <property type="term" value="P:killing of cells of another organism"/>
    <property type="evidence" value="ECO:0007669"/>
    <property type="project" value="UniProtKB-KW"/>
</dbReference>
<dbReference type="InterPro" id="IPR001916">
    <property type="entry name" value="Glyco_hydro_22"/>
</dbReference>
<dbReference type="Pfam" id="PF00062">
    <property type="entry name" value="Lys"/>
    <property type="match status" value="2"/>
</dbReference>
<evidence type="ECO:0000313" key="8">
    <source>
        <dbReference type="Proteomes" id="UP000646548"/>
    </source>
</evidence>
<accession>A0A834CB75</accession>
<dbReference type="InterPro" id="IPR019799">
    <property type="entry name" value="Glyco_hydro_22_CS"/>
</dbReference>